<accession>A0A7C4GG48</accession>
<dbReference type="FunFam" id="1.10.287.1080:FF:000003">
    <property type="entry name" value="Nucleoside triphosphate pyrophosphohydrolase"/>
    <property type="match status" value="1"/>
</dbReference>
<dbReference type="NCBIfam" id="TIGR00444">
    <property type="entry name" value="mazG"/>
    <property type="match status" value="1"/>
</dbReference>
<dbReference type="CDD" id="cd11528">
    <property type="entry name" value="NTP-PPase_MazG_Nterm"/>
    <property type="match status" value="1"/>
</dbReference>
<dbReference type="PANTHER" id="PTHR30522">
    <property type="entry name" value="NUCLEOSIDE TRIPHOSPHATE PYROPHOSPHOHYDROLASE"/>
    <property type="match status" value="1"/>
</dbReference>
<organism evidence="3">
    <name type="scientific">candidate division WOR-3 bacterium</name>
    <dbReference type="NCBI Taxonomy" id="2052148"/>
    <lineage>
        <taxon>Bacteria</taxon>
        <taxon>Bacteria division WOR-3</taxon>
    </lineage>
</organism>
<dbReference type="GO" id="GO:0046052">
    <property type="term" value="P:UTP catabolic process"/>
    <property type="evidence" value="ECO:0007669"/>
    <property type="project" value="TreeGrafter"/>
</dbReference>
<dbReference type="SUPFAM" id="SSF101386">
    <property type="entry name" value="all-alpha NTP pyrophosphatases"/>
    <property type="match status" value="2"/>
</dbReference>
<dbReference type="GO" id="GO:0046076">
    <property type="term" value="P:dTTP catabolic process"/>
    <property type="evidence" value="ECO:0007669"/>
    <property type="project" value="TreeGrafter"/>
</dbReference>
<reference evidence="3" key="1">
    <citation type="journal article" date="2020" name="mSystems">
        <title>Genome- and Community-Level Interaction Insights into Carbon Utilization and Element Cycling Functions of Hydrothermarchaeota in Hydrothermal Sediment.</title>
        <authorList>
            <person name="Zhou Z."/>
            <person name="Liu Y."/>
            <person name="Xu W."/>
            <person name="Pan J."/>
            <person name="Luo Z.H."/>
            <person name="Li M."/>
        </authorList>
    </citation>
    <scope>NUCLEOTIDE SEQUENCE [LARGE SCALE GENOMIC DNA]</scope>
    <source>
        <strain evidence="3">SpSt-488</strain>
    </source>
</reference>
<dbReference type="InterPro" id="IPR048015">
    <property type="entry name" value="NTP-PPase_MazG-like_N"/>
</dbReference>
<dbReference type="CDD" id="cd11529">
    <property type="entry name" value="NTP-PPase_MazG_Cterm"/>
    <property type="match status" value="1"/>
</dbReference>
<feature type="domain" description="NTP pyrophosphohydrolase MazG-like" evidence="2">
    <location>
        <begin position="50"/>
        <end position="122"/>
    </location>
</feature>
<dbReference type="AlphaFoldDB" id="A0A7C4GG48"/>
<keyword evidence="1" id="KW-0175">Coiled coil</keyword>
<keyword evidence="3" id="KW-0378">Hydrolase</keyword>
<gene>
    <name evidence="3" type="ORF">ENS41_03690</name>
</gene>
<dbReference type="Pfam" id="PF03819">
    <property type="entry name" value="MazG"/>
    <property type="match status" value="2"/>
</dbReference>
<dbReference type="GO" id="GO:0046061">
    <property type="term" value="P:dATP catabolic process"/>
    <property type="evidence" value="ECO:0007669"/>
    <property type="project" value="TreeGrafter"/>
</dbReference>
<dbReference type="EC" id="3.6.1.9" evidence="3"/>
<feature type="domain" description="NTP pyrophosphohydrolase MazG-like" evidence="2">
    <location>
        <begin position="188"/>
        <end position="250"/>
    </location>
</feature>
<protein>
    <submittedName>
        <fullName evidence="3">Nucleoside triphosphate pyrophosphohydrolase</fullName>
        <ecNumber evidence="3">3.6.1.9</ecNumber>
    </submittedName>
</protein>
<dbReference type="GO" id="GO:0046081">
    <property type="term" value="P:dUTP catabolic process"/>
    <property type="evidence" value="ECO:0007669"/>
    <property type="project" value="TreeGrafter"/>
</dbReference>
<dbReference type="InterPro" id="IPR011551">
    <property type="entry name" value="NTP_PyrPHydrolase_MazG"/>
</dbReference>
<evidence type="ECO:0000313" key="3">
    <source>
        <dbReference type="EMBL" id="HGK28035.1"/>
    </source>
</evidence>
<dbReference type="GO" id="GO:0047429">
    <property type="term" value="F:nucleoside triphosphate diphosphatase activity"/>
    <property type="evidence" value="ECO:0007669"/>
    <property type="project" value="UniProtKB-EC"/>
</dbReference>
<sequence>MVLLSFRGQRSAGAYPACTRRPGRLDSGMFEELMQVIRTLRRRCPWDRKQTVASTRPLVLNEAFELDEALRRRDRKAIAEELGDYLFMGLFLACVLRAETGLRLEQSLETVVAKLKRRHPHVYGRLRVSGADEVLVNWERLKRGRRQRRGLLEGVPVRLPALQQAQLIQERCQRVGFDWKTAGEVLVKVQEEVGELESELRRKRRSRTQMAEELGDLLFAVVNLCRHLDVDAEGVLKDANRKFRRRFEQVEREFQRAGRNLADVPLEEMERAWQRAKRRRPRRRH</sequence>
<comment type="caution">
    <text evidence="3">The sequence shown here is derived from an EMBL/GenBank/DDBJ whole genome shotgun (WGS) entry which is preliminary data.</text>
</comment>
<dbReference type="GO" id="GO:0006203">
    <property type="term" value="P:dGTP catabolic process"/>
    <property type="evidence" value="ECO:0007669"/>
    <property type="project" value="TreeGrafter"/>
</dbReference>
<proteinExistence type="predicted"/>
<dbReference type="PANTHER" id="PTHR30522:SF0">
    <property type="entry name" value="NUCLEOSIDE TRIPHOSPHATE PYROPHOSPHOHYDROLASE"/>
    <property type="match status" value="1"/>
</dbReference>
<evidence type="ECO:0000259" key="2">
    <source>
        <dbReference type="Pfam" id="PF03819"/>
    </source>
</evidence>
<dbReference type="InterPro" id="IPR004518">
    <property type="entry name" value="MazG-like_dom"/>
</dbReference>
<name>A0A7C4GG48_UNCW3</name>
<feature type="coiled-coil region" evidence="1">
    <location>
        <begin position="186"/>
        <end position="213"/>
    </location>
</feature>
<dbReference type="NCBIfam" id="NF007113">
    <property type="entry name" value="PRK09562.1"/>
    <property type="match status" value="1"/>
</dbReference>
<evidence type="ECO:0000256" key="1">
    <source>
        <dbReference type="SAM" id="Coils"/>
    </source>
</evidence>
<dbReference type="Gene3D" id="1.10.287.1080">
    <property type="entry name" value="MazG-like"/>
    <property type="match status" value="2"/>
</dbReference>
<dbReference type="EMBL" id="DSUT01000073">
    <property type="protein sequence ID" value="HGK28035.1"/>
    <property type="molecule type" value="Genomic_DNA"/>
</dbReference>
<dbReference type="InterPro" id="IPR048011">
    <property type="entry name" value="NTP-PPase_MazG-like_C"/>
</dbReference>
<dbReference type="GO" id="GO:0046047">
    <property type="term" value="P:TTP catabolic process"/>
    <property type="evidence" value="ECO:0007669"/>
    <property type="project" value="TreeGrafter"/>
</dbReference>